<proteinExistence type="predicted"/>
<dbReference type="RefSeq" id="WP_171629806.1">
    <property type="nucleotide sequence ID" value="NZ_WHNY01000026.1"/>
</dbReference>
<organism evidence="2 3">
    <name type="scientific">Paenibacillus plantarum</name>
    <dbReference type="NCBI Taxonomy" id="2654975"/>
    <lineage>
        <taxon>Bacteria</taxon>
        <taxon>Bacillati</taxon>
        <taxon>Bacillota</taxon>
        <taxon>Bacilli</taxon>
        <taxon>Bacillales</taxon>
        <taxon>Paenibacillaceae</taxon>
        <taxon>Paenibacillus</taxon>
    </lineage>
</organism>
<keyword evidence="3" id="KW-1185">Reference proteome</keyword>
<evidence type="ECO:0000259" key="1">
    <source>
        <dbReference type="SMART" id="SM00861"/>
    </source>
</evidence>
<dbReference type="SUPFAM" id="SSF52518">
    <property type="entry name" value="Thiamin diphosphate-binding fold (THDP-binding)"/>
    <property type="match status" value="1"/>
</dbReference>
<evidence type="ECO:0000313" key="3">
    <source>
        <dbReference type="Proteomes" id="UP000653578"/>
    </source>
</evidence>
<dbReference type="InterPro" id="IPR005475">
    <property type="entry name" value="Transketolase-like_Pyr-bd"/>
</dbReference>
<feature type="domain" description="Transketolase-like pyrimidine-binding" evidence="1">
    <location>
        <begin position="4"/>
        <end position="170"/>
    </location>
</feature>
<dbReference type="SUPFAM" id="SSF52922">
    <property type="entry name" value="TK C-terminal domain-like"/>
    <property type="match status" value="1"/>
</dbReference>
<dbReference type="PANTHER" id="PTHR43825">
    <property type="entry name" value="PYRUVATE DEHYDROGENASE E1 COMPONENT"/>
    <property type="match status" value="1"/>
</dbReference>
<gene>
    <name evidence="2" type="ORF">GC096_08545</name>
</gene>
<dbReference type="Gene3D" id="3.40.50.920">
    <property type="match status" value="1"/>
</dbReference>
<comment type="caution">
    <text evidence="2">The sequence shown here is derived from an EMBL/GenBank/DDBJ whole genome shotgun (WGS) entry which is preliminary data.</text>
</comment>
<dbReference type="InterPro" id="IPR009014">
    <property type="entry name" value="Transketo_C/PFOR_II"/>
</dbReference>
<dbReference type="CDD" id="cd07033">
    <property type="entry name" value="TPP_PYR_DXS_TK_like"/>
    <property type="match status" value="1"/>
</dbReference>
<dbReference type="Pfam" id="PF02779">
    <property type="entry name" value="Transket_pyr"/>
    <property type="match status" value="1"/>
</dbReference>
<dbReference type="SMART" id="SM00861">
    <property type="entry name" value="Transket_pyr"/>
    <property type="match status" value="1"/>
</dbReference>
<dbReference type="EMBL" id="WHNY01000026">
    <property type="protein sequence ID" value="NOU64071.1"/>
    <property type="molecule type" value="Genomic_DNA"/>
</dbReference>
<protein>
    <submittedName>
        <fullName evidence="2">Transketolase family protein</fullName>
    </submittedName>
</protein>
<reference evidence="2 3" key="1">
    <citation type="submission" date="2019-10" db="EMBL/GenBank/DDBJ databases">
        <title>Description of Paenibacillus humi sp. nov.</title>
        <authorList>
            <person name="Carlier A."/>
            <person name="Qi S."/>
        </authorList>
    </citation>
    <scope>NUCLEOTIDE SEQUENCE [LARGE SCALE GENOMIC DNA]</scope>
    <source>
        <strain evidence="2 3">LMG 31461</strain>
    </source>
</reference>
<dbReference type="Gene3D" id="3.40.50.970">
    <property type="match status" value="1"/>
</dbReference>
<dbReference type="InterPro" id="IPR051157">
    <property type="entry name" value="PDH/Transketolase"/>
</dbReference>
<dbReference type="InterPro" id="IPR029061">
    <property type="entry name" value="THDP-binding"/>
</dbReference>
<name>A0ABX1X775_9BACL</name>
<sequence length="313" mass="33655">MNTIPNRQVICETLLELAKDDRDIMVLASDSRGSAAMAPFAKAYPDQFVEVGIAEQNIVGISAGLAHSGKKPFVTSPACFLSMRSIEQIKVDVAYSGTNVKLVGISGGVSYGALGMSHHSVQDIAVARAIPGLSVILPADRHETKRMTEALVNHNGGVYIRIGRNAVEDVYESHDYEFIIGKSVRMREGTDITIIAAGETVRVALDAHEALKQAGVSCRVINMHTIKPLDEQAIIQAAKETGHIITVEEHSVLGGLGAAVAEVVVQNHPVHMRIIGIPDEPAIAGKSSEVFEYYGISKNNLRQIALEMLGKQE</sequence>
<dbReference type="Proteomes" id="UP000653578">
    <property type="component" value="Unassembled WGS sequence"/>
</dbReference>
<dbReference type="InterPro" id="IPR033248">
    <property type="entry name" value="Transketolase_C"/>
</dbReference>
<dbReference type="PANTHER" id="PTHR43825:SF1">
    <property type="entry name" value="TRANSKETOLASE-LIKE PYRIMIDINE-BINDING DOMAIN-CONTAINING PROTEIN"/>
    <property type="match status" value="1"/>
</dbReference>
<accession>A0ABX1X775</accession>
<dbReference type="Pfam" id="PF02780">
    <property type="entry name" value="Transketolase_C"/>
    <property type="match status" value="1"/>
</dbReference>
<evidence type="ECO:0000313" key="2">
    <source>
        <dbReference type="EMBL" id="NOU64071.1"/>
    </source>
</evidence>